<dbReference type="STRING" id="1344416.A0A139AZQ1"/>
<gene>
    <name evidence="3" type="ORF">M427DRAFT_141755</name>
</gene>
<name>A0A139AZQ1_GONPJ</name>
<dbReference type="SUPFAM" id="SSF56801">
    <property type="entry name" value="Acetyl-CoA synthetase-like"/>
    <property type="match status" value="1"/>
</dbReference>
<dbReference type="PANTHER" id="PTHR43201">
    <property type="entry name" value="ACYL-COA SYNTHETASE"/>
    <property type="match status" value="1"/>
</dbReference>
<keyword evidence="4" id="KW-1185">Reference proteome</keyword>
<dbReference type="GO" id="GO:0031956">
    <property type="term" value="F:medium-chain fatty acid-CoA ligase activity"/>
    <property type="evidence" value="ECO:0007669"/>
    <property type="project" value="TreeGrafter"/>
</dbReference>
<evidence type="ECO:0000313" key="3">
    <source>
        <dbReference type="EMBL" id="KXS22184.1"/>
    </source>
</evidence>
<dbReference type="Pfam" id="PF00501">
    <property type="entry name" value="AMP-binding"/>
    <property type="match status" value="1"/>
</dbReference>
<evidence type="ECO:0000313" key="4">
    <source>
        <dbReference type="Proteomes" id="UP000070544"/>
    </source>
</evidence>
<dbReference type="PROSITE" id="PS00455">
    <property type="entry name" value="AMP_BINDING"/>
    <property type="match status" value="1"/>
</dbReference>
<sequence length="481" mass="51397">MGYIAVLLNAWLTKPELEFCIKEAGCRALFLDGERLHSLGGKDGKGLFDSLKPKGPLEHLIPIRCNTSHLVSTISVIPYEKLLNPTHPHNLPPVDVTPFDSAQILFSSGTTGRPKGVLQSHIGWTQHTKSGRYMQLRAAVRNGIDIPATAPGTVPPQMVQMLPVPLFHVTGLGISLLAADSGSKLIMTNTWDASAAISIIQLEGVNVFAGVPTMALQMLSAPNFSPEKLGSLLSLTYAGGPAPPALRERVKSTFKKNGVGEPSNGYGASEALGIASISGQDYAERPTSIGKPLPCYKVEIRSPEGKVLPPGAVGEVWIKSVGVAKGYWNNEKATKESFQGGWYATGAQGRMDSDGFLYLLDRAKDMLIRGGENVYCSEVEAALLSHPNVIEVSVFGIPHRTLNEDVGAAVRLHPSATKVTAATLRAHCAERIAKFKVPAYIAFWEGPLPATATGKILKREVKEIVGKAAARELGGEFAAKL</sequence>
<feature type="domain" description="AMP-binding enzyme C-terminal" evidence="2">
    <location>
        <begin position="378"/>
        <end position="455"/>
    </location>
</feature>
<reference evidence="3 4" key="1">
    <citation type="journal article" date="2015" name="Genome Biol. Evol.">
        <title>Phylogenomic analyses indicate that early fungi evolved digesting cell walls of algal ancestors of land plants.</title>
        <authorList>
            <person name="Chang Y."/>
            <person name="Wang S."/>
            <person name="Sekimoto S."/>
            <person name="Aerts A.L."/>
            <person name="Choi C."/>
            <person name="Clum A."/>
            <person name="LaButti K.M."/>
            <person name="Lindquist E.A."/>
            <person name="Yee Ngan C."/>
            <person name="Ohm R.A."/>
            <person name="Salamov A.A."/>
            <person name="Grigoriev I.V."/>
            <person name="Spatafora J.W."/>
            <person name="Berbee M.L."/>
        </authorList>
    </citation>
    <scope>NUCLEOTIDE SEQUENCE [LARGE SCALE GENOMIC DNA]</scope>
    <source>
        <strain evidence="3 4">JEL478</strain>
    </source>
</reference>
<organism evidence="3 4">
    <name type="scientific">Gonapodya prolifera (strain JEL478)</name>
    <name type="common">Monoblepharis prolifera</name>
    <dbReference type="NCBI Taxonomy" id="1344416"/>
    <lineage>
        <taxon>Eukaryota</taxon>
        <taxon>Fungi</taxon>
        <taxon>Fungi incertae sedis</taxon>
        <taxon>Chytridiomycota</taxon>
        <taxon>Chytridiomycota incertae sedis</taxon>
        <taxon>Monoblepharidomycetes</taxon>
        <taxon>Monoblepharidales</taxon>
        <taxon>Gonapodyaceae</taxon>
        <taxon>Gonapodya</taxon>
    </lineage>
</organism>
<dbReference type="PANTHER" id="PTHR43201:SF32">
    <property type="entry name" value="2-SUCCINYLBENZOATE--COA LIGASE, CHLOROPLASTIC_PEROXISOMAL"/>
    <property type="match status" value="1"/>
</dbReference>
<dbReference type="GO" id="GO:0006631">
    <property type="term" value="P:fatty acid metabolic process"/>
    <property type="evidence" value="ECO:0007669"/>
    <property type="project" value="TreeGrafter"/>
</dbReference>
<dbReference type="EMBL" id="KQ965731">
    <property type="protein sequence ID" value="KXS22184.1"/>
    <property type="molecule type" value="Genomic_DNA"/>
</dbReference>
<dbReference type="Pfam" id="PF13193">
    <property type="entry name" value="AMP-binding_C"/>
    <property type="match status" value="1"/>
</dbReference>
<dbReference type="Gene3D" id="3.30.300.30">
    <property type="match status" value="1"/>
</dbReference>
<evidence type="ECO:0000259" key="1">
    <source>
        <dbReference type="Pfam" id="PF00501"/>
    </source>
</evidence>
<dbReference type="InterPro" id="IPR045851">
    <property type="entry name" value="AMP-bd_C_sf"/>
</dbReference>
<dbReference type="CDD" id="cd04433">
    <property type="entry name" value="AFD_class_I"/>
    <property type="match status" value="1"/>
</dbReference>
<dbReference type="OrthoDB" id="10253115at2759"/>
<dbReference type="AlphaFoldDB" id="A0A139AZQ1"/>
<dbReference type="Gene3D" id="3.40.50.980">
    <property type="match status" value="2"/>
</dbReference>
<dbReference type="InterPro" id="IPR000873">
    <property type="entry name" value="AMP-dep_synth/lig_dom"/>
</dbReference>
<dbReference type="OMA" id="YINSARW"/>
<protein>
    <submittedName>
        <fullName evidence="3">Acetyl-CoA synthetase-like protein</fullName>
    </submittedName>
</protein>
<accession>A0A139AZQ1</accession>
<feature type="domain" description="AMP-dependent synthetase/ligase" evidence="1">
    <location>
        <begin position="1"/>
        <end position="328"/>
    </location>
</feature>
<dbReference type="InterPro" id="IPR025110">
    <property type="entry name" value="AMP-bd_C"/>
</dbReference>
<dbReference type="Gene3D" id="2.30.38.10">
    <property type="entry name" value="Luciferase, Domain 3"/>
    <property type="match status" value="1"/>
</dbReference>
<proteinExistence type="predicted"/>
<dbReference type="Proteomes" id="UP000070544">
    <property type="component" value="Unassembled WGS sequence"/>
</dbReference>
<evidence type="ECO:0000259" key="2">
    <source>
        <dbReference type="Pfam" id="PF13193"/>
    </source>
</evidence>
<dbReference type="InterPro" id="IPR020845">
    <property type="entry name" value="AMP-binding_CS"/>
</dbReference>